<evidence type="ECO:0000256" key="1">
    <source>
        <dbReference type="ARBA" id="ARBA00022603"/>
    </source>
</evidence>
<evidence type="ECO:0000259" key="7">
    <source>
        <dbReference type="PROSITE" id="PS50926"/>
    </source>
</evidence>
<comment type="subcellular location">
    <subcellularLocation>
        <location evidence="5">Cytoplasm</location>
    </subcellularLocation>
</comment>
<proteinExistence type="inferred from homology"/>
<dbReference type="InterPro" id="IPR029063">
    <property type="entry name" value="SAM-dependent_MTases_sf"/>
</dbReference>
<feature type="site" description="Important for substrate specificity" evidence="5">
    <location>
        <position position="555"/>
    </location>
</feature>
<keyword evidence="4 5" id="KW-0378">Hydrolase</keyword>
<keyword evidence="1 6" id="KW-0489">Methyltransferase</keyword>
<feature type="active site" description="Nucleophile" evidence="6">
    <location>
        <position position="349"/>
    </location>
</feature>
<evidence type="ECO:0000256" key="2">
    <source>
        <dbReference type="ARBA" id="ARBA00022679"/>
    </source>
</evidence>
<dbReference type="InterPro" id="IPR003697">
    <property type="entry name" value="Maf-like"/>
</dbReference>
<dbReference type="InterPro" id="IPR012340">
    <property type="entry name" value="NA-bd_OB-fold"/>
</dbReference>
<dbReference type="Gene3D" id="3.40.50.150">
    <property type="entry name" value="Vaccinia Virus protein VP39"/>
    <property type="match status" value="2"/>
</dbReference>
<dbReference type="PROSITE" id="PS01231">
    <property type="entry name" value="TRMA_2"/>
    <property type="match status" value="1"/>
</dbReference>
<dbReference type="InterPro" id="IPR030391">
    <property type="entry name" value="MeTrfase_TrmA_CS"/>
</dbReference>
<keyword evidence="5" id="KW-0546">Nucleotide metabolism</keyword>
<comment type="function">
    <text evidence="5">Nucleoside triphosphate pyrophosphatase that hydrolyzes dTTP and UTP. May have a dual role in cell division arrest and in preventing the incorporation of modified nucleotides into cellular nucleic acids.</text>
</comment>
<gene>
    <name evidence="8" type="ORF">ABV300_05080</name>
</gene>
<dbReference type="PANTHER" id="PTHR11061">
    <property type="entry name" value="RNA M5U METHYLTRANSFERASE"/>
    <property type="match status" value="1"/>
</dbReference>
<keyword evidence="3 6" id="KW-0949">S-adenosyl-L-methionine</keyword>
<feature type="binding site" evidence="6">
    <location>
        <position position="322"/>
    </location>
    <ligand>
        <name>S-adenosyl-L-methionine</name>
        <dbReference type="ChEBI" id="CHEBI:59789"/>
    </ligand>
</feature>
<dbReference type="PANTHER" id="PTHR11061:SF30">
    <property type="entry name" value="TRNA (URACIL(54)-C(5))-METHYLTRANSFERASE"/>
    <property type="match status" value="1"/>
</dbReference>
<dbReference type="GO" id="GO:0070041">
    <property type="term" value="F:rRNA (uridine-C5-)-methyltransferase activity"/>
    <property type="evidence" value="ECO:0007669"/>
    <property type="project" value="TreeGrafter"/>
</dbReference>
<feature type="binding site" evidence="6">
    <location>
        <position position="258"/>
    </location>
    <ligand>
        <name>S-adenosyl-L-methionine</name>
        <dbReference type="ChEBI" id="CHEBI:59789"/>
    </ligand>
</feature>
<dbReference type="GO" id="GO:0070475">
    <property type="term" value="P:rRNA base methylation"/>
    <property type="evidence" value="ECO:0007669"/>
    <property type="project" value="TreeGrafter"/>
</dbReference>
<organism evidence="8">
    <name type="scientific">Dehalogenimonas sp. 4OHTPN</name>
    <dbReference type="NCBI Taxonomy" id="3166643"/>
    <lineage>
        <taxon>Bacteria</taxon>
        <taxon>Bacillati</taxon>
        <taxon>Chloroflexota</taxon>
        <taxon>Dehalococcoidia</taxon>
        <taxon>Dehalococcoidales</taxon>
        <taxon>Dehalococcoidaceae</taxon>
        <taxon>Dehalogenimonas</taxon>
    </lineage>
</organism>
<feature type="binding site" evidence="6">
    <location>
        <position position="279"/>
    </location>
    <ligand>
        <name>S-adenosyl-L-methionine</name>
        <dbReference type="ChEBI" id="CHEBI:59789"/>
    </ligand>
</feature>
<keyword evidence="5" id="KW-0963">Cytoplasm</keyword>
<dbReference type="InterPro" id="IPR010280">
    <property type="entry name" value="U5_MeTrfase_fam"/>
</dbReference>
<dbReference type="SUPFAM" id="SSF53335">
    <property type="entry name" value="S-adenosyl-L-methionine-dependent methyltransferases"/>
    <property type="match status" value="1"/>
</dbReference>
<accession>A0AAU8G899</accession>
<dbReference type="HAMAP" id="MF_00528">
    <property type="entry name" value="Maf"/>
    <property type="match status" value="1"/>
</dbReference>
<dbReference type="GO" id="GO:0009117">
    <property type="term" value="P:nucleotide metabolic process"/>
    <property type="evidence" value="ECO:0007669"/>
    <property type="project" value="UniProtKB-KW"/>
</dbReference>
<feature type="site" description="Important for substrate specificity" evidence="5">
    <location>
        <position position="471"/>
    </location>
</feature>
<comment type="similarity">
    <text evidence="5">Belongs to the Maf family. YhdE subfamily.</text>
</comment>
<keyword evidence="2 6" id="KW-0808">Transferase</keyword>
<sequence>MVEQFDSIKVKLEGIGEFGEAASAYQGFRVSVFGGIPGETVEARVIRISHTGLDAVVEKVIEASPDRRSAVCEKFGECSGCQWQHIRYSRQLELKQELVRRALKSQGLDSAGVQPVQASPDEFGYRNHARLTVRRRINQIGFINRVSRRFVPIDQCPIMAEGINSLMAALFGRCAETTQFSIRYGINTDDYLIQPRMLNPEITVTTGQPHYFEVMSGRKFRVSSPAFFQVNTPQAERLADLIRTRLQLSGSETIIDAYAGVGTFAALLAPYAKKVIAIEESGAAVKDARVNVRDIPNIELLEAKTESVLPHLGRLADAIIIDPSRSGCHPAVLKSLSFYPPKRLVYVSCNPEALACDLRVLTRGPYAVNDISPVDLFPQTYHVETLATLILDENKEKNFHARQKLVLASASPRRSEVLTAMGLVFEVAASEIAEALTEGLSPEEQAKAHAVNKAAAVAERYGAGTIIAADTIVVSGDEILGKPGSAEEATAMLRKLRGKTHRVVSGVAVTDAANGEDIAGFSTTLVTMRHYTDEEIEHYVKTGSPLDKAGAYGIQDKAFNPVSHIKGCYLNVVGLPVCLMQGLLLKLGVHPTVSTNWRPDGNCQDCRKWQCA</sequence>
<dbReference type="AlphaFoldDB" id="A0AAU8G899"/>
<dbReference type="Gene3D" id="3.90.950.10">
    <property type="match status" value="1"/>
</dbReference>
<protein>
    <recommendedName>
        <fullName evidence="5">dTTP/UTP pyrophosphatase</fullName>
        <shortName evidence="5">dTTPase/UTPase</shortName>
        <ecNumber evidence="5">3.6.1.9</ecNumber>
    </recommendedName>
    <alternativeName>
        <fullName evidence="5">Nucleoside triphosphate pyrophosphatase</fullName>
    </alternativeName>
    <alternativeName>
        <fullName evidence="5">Nucleotide pyrophosphatase</fullName>
        <shortName evidence="5">Nucleotide PPase</shortName>
    </alternativeName>
</protein>
<dbReference type="EC" id="3.6.1.9" evidence="5"/>
<dbReference type="PROSITE" id="PS50926">
    <property type="entry name" value="TRAM"/>
    <property type="match status" value="1"/>
</dbReference>
<dbReference type="EMBL" id="CP159307">
    <property type="protein sequence ID" value="XCH32551.1"/>
    <property type="molecule type" value="Genomic_DNA"/>
</dbReference>
<evidence type="ECO:0000256" key="5">
    <source>
        <dbReference type="HAMAP-Rule" id="MF_00528"/>
    </source>
</evidence>
<dbReference type="Pfam" id="PF05958">
    <property type="entry name" value="tRNA_U5-meth_tr"/>
    <property type="match status" value="1"/>
</dbReference>
<dbReference type="InterPro" id="IPR002792">
    <property type="entry name" value="TRAM_dom"/>
</dbReference>
<feature type="active site" description="Proton acceptor" evidence="5">
    <location>
        <position position="470"/>
    </location>
</feature>
<dbReference type="RefSeq" id="WP_353713825.1">
    <property type="nucleotide sequence ID" value="NZ_CP159307.1"/>
</dbReference>
<dbReference type="SUPFAM" id="SSF52972">
    <property type="entry name" value="ITPase-like"/>
    <property type="match status" value="1"/>
</dbReference>
<dbReference type="InterPro" id="IPR029001">
    <property type="entry name" value="ITPase-like_fam"/>
</dbReference>
<dbReference type="NCBIfam" id="TIGR00172">
    <property type="entry name" value="maf"/>
    <property type="match status" value="1"/>
</dbReference>
<comment type="cofactor">
    <cofactor evidence="5">
        <name>a divalent metal cation</name>
        <dbReference type="ChEBI" id="CHEBI:60240"/>
    </cofactor>
</comment>
<comment type="similarity">
    <text evidence="6">Belongs to the class I-like SAM-binding methyltransferase superfamily. RNA M5U methyltransferase family.</text>
</comment>
<comment type="catalytic activity">
    <reaction evidence="5">
        <text>dTTP + H2O = dTMP + diphosphate + H(+)</text>
        <dbReference type="Rhea" id="RHEA:28534"/>
        <dbReference type="ChEBI" id="CHEBI:15377"/>
        <dbReference type="ChEBI" id="CHEBI:15378"/>
        <dbReference type="ChEBI" id="CHEBI:33019"/>
        <dbReference type="ChEBI" id="CHEBI:37568"/>
        <dbReference type="ChEBI" id="CHEBI:63528"/>
        <dbReference type="EC" id="3.6.1.9"/>
    </reaction>
</comment>
<dbReference type="CDD" id="cd00555">
    <property type="entry name" value="Maf"/>
    <property type="match status" value="1"/>
</dbReference>
<evidence type="ECO:0000313" key="8">
    <source>
        <dbReference type="EMBL" id="XCH32551.1"/>
    </source>
</evidence>
<reference evidence="8" key="1">
    <citation type="submission" date="2024-06" db="EMBL/GenBank/DDBJ databases">
        <title>A Novel Isolate, Dehalogenimonas sp. Strain 4OHTPN, Dechlorinates Aromatic 4 Hydroxy chlorothalonil by a Novel Reductive Dehalogenase.</title>
        <authorList>
            <person name="Liu G."/>
        </authorList>
    </citation>
    <scope>NUCLEOTIDE SEQUENCE</scope>
    <source>
        <strain evidence="8">4OHTPN</strain>
    </source>
</reference>
<feature type="domain" description="TRAM" evidence="7">
    <location>
        <begin position="1"/>
        <end position="59"/>
    </location>
</feature>
<dbReference type="GO" id="GO:0047429">
    <property type="term" value="F:nucleoside triphosphate diphosphatase activity"/>
    <property type="evidence" value="ECO:0007669"/>
    <property type="project" value="UniProtKB-EC"/>
</dbReference>
<comment type="caution">
    <text evidence="5">Lacks conserved residue(s) required for the propagation of feature annotation.</text>
</comment>
<dbReference type="Pfam" id="PF02545">
    <property type="entry name" value="Maf"/>
    <property type="match status" value="1"/>
</dbReference>
<name>A0AAU8G899_9CHLR</name>
<dbReference type="Gene3D" id="2.40.50.140">
    <property type="entry name" value="Nucleic acid-binding proteins"/>
    <property type="match status" value="1"/>
</dbReference>
<dbReference type="GO" id="GO:0005737">
    <property type="term" value="C:cytoplasm"/>
    <property type="evidence" value="ECO:0007669"/>
    <property type="project" value="UniProtKB-SubCell"/>
</dbReference>
<dbReference type="PROSITE" id="PS51687">
    <property type="entry name" value="SAM_MT_RNA_M5U"/>
    <property type="match status" value="1"/>
</dbReference>
<evidence type="ECO:0000256" key="6">
    <source>
        <dbReference type="PROSITE-ProRule" id="PRU01024"/>
    </source>
</evidence>
<dbReference type="CDD" id="cd02440">
    <property type="entry name" value="AdoMet_MTases"/>
    <property type="match status" value="1"/>
</dbReference>
<feature type="binding site" evidence="6">
    <location>
        <position position="229"/>
    </location>
    <ligand>
        <name>S-adenosyl-L-methionine</name>
        <dbReference type="ChEBI" id="CHEBI:59789"/>
    </ligand>
</feature>
<evidence type="ECO:0000256" key="4">
    <source>
        <dbReference type="ARBA" id="ARBA00022801"/>
    </source>
</evidence>
<comment type="catalytic activity">
    <reaction evidence="5">
        <text>UTP + H2O = UMP + diphosphate + H(+)</text>
        <dbReference type="Rhea" id="RHEA:29395"/>
        <dbReference type="ChEBI" id="CHEBI:15377"/>
        <dbReference type="ChEBI" id="CHEBI:15378"/>
        <dbReference type="ChEBI" id="CHEBI:33019"/>
        <dbReference type="ChEBI" id="CHEBI:46398"/>
        <dbReference type="ChEBI" id="CHEBI:57865"/>
        <dbReference type="EC" id="3.6.1.9"/>
    </reaction>
</comment>
<evidence type="ECO:0000256" key="3">
    <source>
        <dbReference type="ARBA" id="ARBA00022691"/>
    </source>
</evidence>
<feature type="site" description="Important for substrate specificity" evidence="5">
    <location>
        <position position="413"/>
    </location>
</feature>